<dbReference type="GO" id="GO:0003746">
    <property type="term" value="F:translation elongation factor activity"/>
    <property type="evidence" value="ECO:0007669"/>
    <property type="project" value="UniProtKB-KW"/>
</dbReference>
<dbReference type="RefSeq" id="WP_171557006.1">
    <property type="nucleotide sequence ID" value="NZ_JABFCS010000001.1"/>
</dbReference>
<keyword evidence="8" id="KW-0251">Elongation factor</keyword>
<evidence type="ECO:0000256" key="3">
    <source>
        <dbReference type="ARBA" id="ARBA00024303"/>
    </source>
</evidence>
<comment type="function">
    <text evidence="3">Protein-arginine rhamnosyltransferase that catalyzes the transfer of a single rhamnose to elongation factor P (EF-P) on 'Lys-32', a modification required for EF-P-dependent rescue of polyproline stalled ribosomes.</text>
</comment>
<keyword evidence="8" id="KW-0648">Protein biosynthesis</keyword>
<keyword evidence="2 8" id="KW-0808">Transferase</keyword>
<comment type="caution">
    <text evidence="8">The sequence shown here is derived from an EMBL/GenBank/DDBJ whole genome shotgun (WGS) entry which is preliminary data.</text>
</comment>
<organism evidence="8 9">
    <name type="scientific">Ramlibacter montanisoli</name>
    <dbReference type="NCBI Taxonomy" id="2732512"/>
    <lineage>
        <taxon>Bacteria</taxon>
        <taxon>Pseudomonadati</taxon>
        <taxon>Pseudomonadota</taxon>
        <taxon>Betaproteobacteria</taxon>
        <taxon>Burkholderiales</taxon>
        <taxon>Comamonadaceae</taxon>
        <taxon>Ramlibacter</taxon>
    </lineage>
</organism>
<dbReference type="EMBL" id="JABFCS010000001">
    <property type="protein sequence ID" value="NNU42667.1"/>
    <property type="molecule type" value="Genomic_DNA"/>
</dbReference>
<dbReference type="GO" id="GO:0106361">
    <property type="term" value="F:protein-arginine rhamnosyltransferase activity"/>
    <property type="evidence" value="ECO:0007669"/>
    <property type="project" value="InterPro"/>
</dbReference>
<dbReference type="Proteomes" id="UP000552954">
    <property type="component" value="Unassembled WGS sequence"/>
</dbReference>
<evidence type="ECO:0000256" key="2">
    <source>
        <dbReference type="ARBA" id="ARBA00022679"/>
    </source>
</evidence>
<evidence type="ECO:0000256" key="1">
    <source>
        <dbReference type="ARBA" id="ARBA00022676"/>
    </source>
</evidence>
<dbReference type="Pfam" id="PF10093">
    <property type="entry name" value="EarP"/>
    <property type="match status" value="1"/>
</dbReference>
<reference evidence="8 9" key="2">
    <citation type="submission" date="2020-06" db="EMBL/GenBank/DDBJ databases">
        <title>Ramlibacter rhizophilus sp. nov., isolated from rhizosphere soil of national flower Mugunghwa from South Korea.</title>
        <authorList>
            <person name="Zheng-Fei Y."/>
            <person name="Huan T."/>
        </authorList>
    </citation>
    <scope>NUCLEOTIDE SEQUENCE [LARGE SCALE GENOMIC DNA]</scope>
    <source>
        <strain evidence="8 9">B156</strain>
    </source>
</reference>
<dbReference type="InterPro" id="IPR016633">
    <property type="entry name" value="EarP"/>
</dbReference>
<evidence type="ECO:0000256" key="4">
    <source>
        <dbReference type="ARBA" id="ARBA00024346"/>
    </source>
</evidence>
<name>A0A849K991_9BURK</name>
<proteinExistence type="inferred from homology"/>
<evidence type="ECO:0000313" key="9">
    <source>
        <dbReference type="Proteomes" id="UP000552954"/>
    </source>
</evidence>
<evidence type="ECO:0000313" key="8">
    <source>
        <dbReference type="EMBL" id="NNU42667.1"/>
    </source>
</evidence>
<accession>A0A849K991</accession>
<comment type="catalytic activity">
    <reaction evidence="7">
        <text>dTDP-beta-L-rhamnose + L-arginyl-[protein] = N(omega)-(alpha-L-rhamnosyl)-L-arginyl-[protein] + dTDP + H(+)</text>
        <dbReference type="Rhea" id="RHEA:66692"/>
        <dbReference type="Rhea" id="RHEA-COMP:10532"/>
        <dbReference type="Rhea" id="RHEA-COMP:17096"/>
        <dbReference type="ChEBI" id="CHEBI:15378"/>
        <dbReference type="ChEBI" id="CHEBI:29965"/>
        <dbReference type="ChEBI" id="CHEBI:57510"/>
        <dbReference type="ChEBI" id="CHEBI:58369"/>
        <dbReference type="ChEBI" id="CHEBI:167445"/>
    </reaction>
    <physiologicalReaction direction="left-to-right" evidence="7">
        <dbReference type="Rhea" id="RHEA:66693"/>
    </physiologicalReaction>
</comment>
<reference evidence="8 9" key="1">
    <citation type="submission" date="2020-05" db="EMBL/GenBank/DDBJ databases">
        <authorList>
            <person name="Khan S.A."/>
            <person name="Jeon C.O."/>
            <person name="Chun B.H."/>
        </authorList>
    </citation>
    <scope>NUCLEOTIDE SEQUENCE [LARGE SCALE GENOMIC DNA]</scope>
    <source>
        <strain evidence="8 9">B156</strain>
    </source>
</reference>
<gene>
    <name evidence="8" type="primary">earP</name>
    <name evidence="8" type="ORF">HK415_05005</name>
</gene>
<dbReference type="PIRSF" id="PIRSF015557">
    <property type="entry name" value="UCP015557"/>
    <property type="match status" value="1"/>
</dbReference>
<comment type="similarity">
    <text evidence="4">Belongs to the glycosyltransferase 104 family.</text>
</comment>
<evidence type="ECO:0000256" key="6">
    <source>
        <dbReference type="ARBA" id="ARBA00030025"/>
    </source>
</evidence>
<evidence type="ECO:0000256" key="7">
    <source>
        <dbReference type="ARBA" id="ARBA00048472"/>
    </source>
</evidence>
<dbReference type="AlphaFoldDB" id="A0A849K991"/>
<keyword evidence="9" id="KW-1185">Reference proteome</keyword>
<evidence type="ECO:0000256" key="5">
    <source>
        <dbReference type="ARBA" id="ARBA00024416"/>
    </source>
</evidence>
<dbReference type="NCBIfam" id="TIGR03837">
    <property type="entry name" value="efp_Arg_rhamno"/>
    <property type="match status" value="1"/>
</dbReference>
<sequence>MRWDIFCRVIDNHGDAGVCWRLAAELGARGHDVRLWMDDPSPVQWLAPQGAAGVEVVPWTESAIDAVPGEVVVEAFGCDPPPAFVARMAAAPRAPAWLNLEYLSAEGYVERSHGLPSPVMAGPGAGMTKHFFYPGFTPRTGGLLRERELPSRRAAFDRRAWLRQWSIADPGAQVLSLFCYEPPALAELLRQLAGGERTTHLLVTAGRAAEAVRALGARCTGSLQLHALPLLSQREYDHLLWSCDLNFVRGEDSFVRGLLAGVPSVWQIYPQDDEAHHAKLDAFLRWLQPPADLRDFFLAWNGIDDSPLPPLDLPGWQPTARSAFDRAQALPELATGLERFVAGQARI</sequence>
<keyword evidence="1" id="KW-0328">Glycosyltransferase</keyword>
<protein>
    <recommendedName>
        <fullName evidence="5">Protein-arginine rhamnosyltransferase</fullName>
    </recommendedName>
    <alternativeName>
        <fullName evidence="6">EF-P arginine rhamnosyltransferase</fullName>
    </alternativeName>
</protein>